<evidence type="ECO:0000313" key="2">
    <source>
        <dbReference type="EMBL" id="KAK3025442.1"/>
    </source>
</evidence>
<evidence type="ECO:0000313" key="3">
    <source>
        <dbReference type="Proteomes" id="UP001188597"/>
    </source>
</evidence>
<sequence>MSVLFTSTKIGFRLLALRWSQYAFFSIDEQLACSCGFPRCRGVVNDMEAEELVAKLYAPRSELIDWRGE</sequence>
<evidence type="ECO:0000259" key="1">
    <source>
        <dbReference type="PROSITE" id="PS50868"/>
    </source>
</evidence>
<keyword evidence="3" id="KW-1185">Reference proteome</keyword>
<feature type="domain" description="Post-SET" evidence="1">
    <location>
        <begin position="29"/>
        <end position="45"/>
    </location>
</feature>
<dbReference type="PROSITE" id="PS50868">
    <property type="entry name" value="POST_SET"/>
    <property type="match status" value="1"/>
</dbReference>
<gene>
    <name evidence="2" type="ORF">RJ639_042168</name>
</gene>
<dbReference type="EMBL" id="JAVXUP010000549">
    <property type="protein sequence ID" value="KAK3025442.1"/>
    <property type="molecule type" value="Genomic_DNA"/>
</dbReference>
<dbReference type="AlphaFoldDB" id="A0AA89B5B6"/>
<organism evidence="2 3">
    <name type="scientific">Escallonia herrerae</name>
    <dbReference type="NCBI Taxonomy" id="1293975"/>
    <lineage>
        <taxon>Eukaryota</taxon>
        <taxon>Viridiplantae</taxon>
        <taxon>Streptophyta</taxon>
        <taxon>Embryophyta</taxon>
        <taxon>Tracheophyta</taxon>
        <taxon>Spermatophyta</taxon>
        <taxon>Magnoliopsida</taxon>
        <taxon>eudicotyledons</taxon>
        <taxon>Gunneridae</taxon>
        <taxon>Pentapetalae</taxon>
        <taxon>asterids</taxon>
        <taxon>campanulids</taxon>
        <taxon>Escalloniales</taxon>
        <taxon>Escalloniaceae</taxon>
        <taxon>Escallonia</taxon>
    </lineage>
</organism>
<dbReference type="InterPro" id="IPR003616">
    <property type="entry name" value="Post-SET_dom"/>
</dbReference>
<proteinExistence type="predicted"/>
<comment type="caution">
    <text evidence="2">The sequence shown here is derived from an EMBL/GenBank/DDBJ whole genome shotgun (WGS) entry which is preliminary data.</text>
</comment>
<dbReference type="Proteomes" id="UP001188597">
    <property type="component" value="Unassembled WGS sequence"/>
</dbReference>
<protein>
    <recommendedName>
        <fullName evidence="1">Post-SET domain-containing protein</fullName>
    </recommendedName>
</protein>
<accession>A0AA89B5B6</accession>
<reference evidence="2" key="1">
    <citation type="submission" date="2022-12" db="EMBL/GenBank/DDBJ databases">
        <title>Draft genome assemblies for two species of Escallonia (Escalloniales).</title>
        <authorList>
            <person name="Chanderbali A."/>
            <person name="Dervinis C."/>
            <person name="Anghel I."/>
            <person name="Soltis D."/>
            <person name="Soltis P."/>
            <person name="Zapata F."/>
        </authorList>
    </citation>
    <scope>NUCLEOTIDE SEQUENCE</scope>
    <source>
        <strain evidence="2">UCBG64.0493</strain>
        <tissue evidence="2">Leaf</tissue>
    </source>
</reference>
<name>A0AA89B5B6_9ASTE</name>